<evidence type="ECO:0000313" key="9">
    <source>
        <dbReference type="Proteomes" id="UP000293874"/>
    </source>
</evidence>
<dbReference type="SMART" id="SM00388">
    <property type="entry name" value="HisKA"/>
    <property type="match status" value="1"/>
</dbReference>
<feature type="domain" description="Response regulatory" evidence="7">
    <location>
        <begin position="451"/>
        <end position="567"/>
    </location>
</feature>
<gene>
    <name evidence="8" type="ORF">EV199_2236</name>
</gene>
<evidence type="ECO:0000259" key="6">
    <source>
        <dbReference type="PROSITE" id="PS50109"/>
    </source>
</evidence>
<dbReference type="SUPFAM" id="SSF47384">
    <property type="entry name" value="Homodimeric domain of signal transducing histidine kinase"/>
    <property type="match status" value="1"/>
</dbReference>
<feature type="transmembrane region" description="Helical" evidence="5">
    <location>
        <begin position="33"/>
        <end position="56"/>
    </location>
</feature>
<keyword evidence="9" id="KW-1185">Reference proteome</keyword>
<feature type="transmembrane region" description="Helical" evidence="5">
    <location>
        <begin position="89"/>
        <end position="107"/>
    </location>
</feature>
<feature type="modified residue" description="4-aspartylphosphate" evidence="4">
    <location>
        <position position="500"/>
    </location>
</feature>
<dbReference type="Gene3D" id="3.40.50.2300">
    <property type="match status" value="1"/>
</dbReference>
<feature type="transmembrane region" description="Helical" evidence="5">
    <location>
        <begin position="166"/>
        <end position="186"/>
    </location>
</feature>
<protein>
    <recommendedName>
        <fullName evidence="2">histidine kinase</fullName>
        <ecNumber evidence="2">2.7.13.3</ecNumber>
    </recommendedName>
</protein>
<comment type="caution">
    <text evidence="8">The sequence shown here is derived from an EMBL/GenBank/DDBJ whole genome shotgun (WGS) entry which is preliminary data.</text>
</comment>
<dbReference type="EC" id="2.7.13.3" evidence="2"/>
<proteinExistence type="predicted"/>
<dbReference type="InterPro" id="IPR036890">
    <property type="entry name" value="HATPase_C_sf"/>
</dbReference>
<comment type="catalytic activity">
    <reaction evidence="1">
        <text>ATP + protein L-histidine = ADP + protein N-phospho-L-histidine.</text>
        <dbReference type="EC" id="2.7.13.3"/>
    </reaction>
</comment>
<feature type="transmembrane region" description="Helical" evidence="5">
    <location>
        <begin position="62"/>
        <end position="82"/>
    </location>
</feature>
<evidence type="ECO:0000256" key="3">
    <source>
        <dbReference type="ARBA" id="ARBA00022553"/>
    </source>
</evidence>
<dbReference type="Pfam" id="PF00072">
    <property type="entry name" value="Response_reg"/>
    <property type="match status" value="1"/>
</dbReference>
<dbReference type="InterPro" id="IPR003594">
    <property type="entry name" value="HATPase_dom"/>
</dbReference>
<dbReference type="AlphaFoldDB" id="A0A4Q7N5K9"/>
<dbReference type="SMART" id="SM00387">
    <property type="entry name" value="HATPase_c"/>
    <property type="match status" value="1"/>
</dbReference>
<dbReference type="InterPro" id="IPR005467">
    <property type="entry name" value="His_kinase_dom"/>
</dbReference>
<dbReference type="EMBL" id="SGXA01000001">
    <property type="protein sequence ID" value="RZS76353.1"/>
    <property type="molecule type" value="Genomic_DNA"/>
</dbReference>
<keyword evidence="5" id="KW-0472">Membrane</keyword>
<dbReference type="PANTHER" id="PTHR43547:SF2">
    <property type="entry name" value="HYBRID SIGNAL TRANSDUCTION HISTIDINE KINASE C"/>
    <property type="match status" value="1"/>
</dbReference>
<dbReference type="PROSITE" id="PS50109">
    <property type="entry name" value="HIS_KIN"/>
    <property type="match status" value="1"/>
</dbReference>
<dbReference type="Gene3D" id="3.30.565.10">
    <property type="entry name" value="Histidine kinase-like ATPase, C-terminal domain"/>
    <property type="match status" value="1"/>
</dbReference>
<dbReference type="Proteomes" id="UP000293874">
    <property type="component" value="Unassembled WGS sequence"/>
</dbReference>
<keyword evidence="5" id="KW-0812">Transmembrane</keyword>
<dbReference type="OrthoDB" id="636661at2"/>
<evidence type="ECO:0000256" key="5">
    <source>
        <dbReference type="SAM" id="Phobius"/>
    </source>
</evidence>
<feature type="transmembrane region" description="Helical" evidence="5">
    <location>
        <begin position="113"/>
        <end position="129"/>
    </location>
</feature>
<dbReference type="Pfam" id="PF00512">
    <property type="entry name" value="HisKA"/>
    <property type="match status" value="1"/>
</dbReference>
<keyword evidence="3 4" id="KW-0597">Phosphoprotein</keyword>
<evidence type="ECO:0000256" key="2">
    <source>
        <dbReference type="ARBA" id="ARBA00012438"/>
    </source>
</evidence>
<dbReference type="CDD" id="cd00075">
    <property type="entry name" value="HATPase"/>
    <property type="match status" value="1"/>
</dbReference>
<evidence type="ECO:0000259" key="7">
    <source>
        <dbReference type="PROSITE" id="PS50110"/>
    </source>
</evidence>
<dbReference type="Pfam" id="PF02518">
    <property type="entry name" value="HATPase_c"/>
    <property type="match status" value="1"/>
</dbReference>
<dbReference type="Gene3D" id="1.10.287.130">
    <property type="match status" value="1"/>
</dbReference>
<name>A0A4Q7N5K9_9BACT</name>
<dbReference type="PRINTS" id="PR00344">
    <property type="entry name" value="BCTRLSENSOR"/>
</dbReference>
<reference evidence="8 9" key="1">
    <citation type="submission" date="2019-02" db="EMBL/GenBank/DDBJ databases">
        <title>Genomic Encyclopedia of Type Strains, Phase IV (KMG-IV): sequencing the most valuable type-strain genomes for metagenomic binning, comparative biology and taxonomic classification.</title>
        <authorList>
            <person name="Goeker M."/>
        </authorList>
    </citation>
    <scope>NUCLEOTIDE SEQUENCE [LARGE SCALE GENOMIC DNA]</scope>
    <source>
        <strain evidence="8 9">DSM 18116</strain>
    </source>
</reference>
<sequence length="570" mass="63373">MNILSITKRIAGRLLRMGTDDLQDQEMVKRITIVNTLCITFSVVLIVMICILAIPGGWEKGLLIPLFIELLLNNLVLVASYYRQYSLAAIWLFLLQCGATMYFGNLLGSEAQLQFAIIYQIALVYLVFPTRLERRFCIACTFVALIFLELNYYYQVPGLISMNPQTGLLVHSVVILAVLSVVLVACRPFVQNNDLHTAFVKADHYKKVYLYQVTHDLKTPLHVMTVAASLIKQELRKQHPPRKVEELLEQLQAAGISANTLVNNVLTMAEIEAGKMETPESGSFIVRDFFTNIVHVHKVIAGTRNIKLKLSIDQTLPEFIISDSLKLNQVTTNILSNAIRYAYRNSTVEMEVFEQDEQLVIRIGNQGQGIAPELLQHLFNPFVTGSSRHRSGTGLGLYIVKTKVISMGGHISVNSEAGGLTSFTVMLPLQPGVAEEEIKTLDCHIPPAHHAHVLLAGPLQQPHGLQSLPETMGCRVSRASDDNEVLAIVSNDLPDVIIMDGQLPGFNVMELLKRLKRNALLKAIPVLVTSVPDKSCKQNNLLEAGADGIIGNQFNYRQLYKLLSPFVRAT</sequence>
<dbReference type="InterPro" id="IPR011006">
    <property type="entry name" value="CheY-like_superfamily"/>
</dbReference>
<dbReference type="PANTHER" id="PTHR43547">
    <property type="entry name" value="TWO-COMPONENT HISTIDINE KINASE"/>
    <property type="match status" value="1"/>
</dbReference>
<accession>A0A4Q7N5K9</accession>
<dbReference type="RefSeq" id="WP_130540657.1">
    <property type="nucleotide sequence ID" value="NZ_CP042431.1"/>
</dbReference>
<dbReference type="CDD" id="cd00082">
    <property type="entry name" value="HisKA"/>
    <property type="match status" value="1"/>
</dbReference>
<feature type="domain" description="Histidine kinase" evidence="6">
    <location>
        <begin position="212"/>
        <end position="431"/>
    </location>
</feature>
<dbReference type="SUPFAM" id="SSF52172">
    <property type="entry name" value="CheY-like"/>
    <property type="match status" value="1"/>
</dbReference>
<evidence type="ECO:0000313" key="8">
    <source>
        <dbReference type="EMBL" id="RZS76353.1"/>
    </source>
</evidence>
<feature type="transmembrane region" description="Helical" evidence="5">
    <location>
        <begin position="136"/>
        <end position="154"/>
    </location>
</feature>
<dbReference type="InterPro" id="IPR036097">
    <property type="entry name" value="HisK_dim/P_sf"/>
</dbReference>
<dbReference type="SUPFAM" id="SSF55874">
    <property type="entry name" value="ATPase domain of HSP90 chaperone/DNA topoisomerase II/histidine kinase"/>
    <property type="match status" value="1"/>
</dbReference>
<evidence type="ECO:0000256" key="1">
    <source>
        <dbReference type="ARBA" id="ARBA00000085"/>
    </source>
</evidence>
<organism evidence="8 9">
    <name type="scientific">Pseudobacter ginsenosidimutans</name>
    <dbReference type="NCBI Taxonomy" id="661488"/>
    <lineage>
        <taxon>Bacteria</taxon>
        <taxon>Pseudomonadati</taxon>
        <taxon>Bacteroidota</taxon>
        <taxon>Chitinophagia</taxon>
        <taxon>Chitinophagales</taxon>
        <taxon>Chitinophagaceae</taxon>
        <taxon>Pseudobacter</taxon>
    </lineage>
</organism>
<evidence type="ECO:0000256" key="4">
    <source>
        <dbReference type="PROSITE-ProRule" id="PRU00169"/>
    </source>
</evidence>
<dbReference type="InterPro" id="IPR004358">
    <property type="entry name" value="Sig_transdc_His_kin-like_C"/>
</dbReference>
<dbReference type="SMART" id="SM00448">
    <property type="entry name" value="REC"/>
    <property type="match status" value="1"/>
</dbReference>
<keyword evidence="5" id="KW-1133">Transmembrane helix</keyword>
<dbReference type="PROSITE" id="PS50110">
    <property type="entry name" value="RESPONSE_REGULATORY"/>
    <property type="match status" value="1"/>
</dbReference>
<dbReference type="InterPro" id="IPR001789">
    <property type="entry name" value="Sig_transdc_resp-reg_receiver"/>
</dbReference>
<dbReference type="InterPro" id="IPR003661">
    <property type="entry name" value="HisK_dim/P_dom"/>
</dbReference>
<dbReference type="GO" id="GO:0000155">
    <property type="term" value="F:phosphorelay sensor kinase activity"/>
    <property type="evidence" value="ECO:0007669"/>
    <property type="project" value="InterPro"/>
</dbReference>